<protein>
    <submittedName>
        <fullName evidence="1">Uncharacterized protein</fullName>
    </submittedName>
</protein>
<reference evidence="2" key="1">
    <citation type="submission" date="2017-04" db="EMBL/GenBank/DDBJ databases">
        <authorList>
            <person name="Varghese N."/>
            <person name="Submissions S."/>
        </authorList>
    </citation>
    <scope>NUCLEOTIDE SEQUENCE [LARGE SCALE GENOMIC DNA]</scope>
    <source>
        <strain evidence="2">LMG 29540</strain>
    </source>
</reference>
<evidence type="ECO:0000313" key="1">
    <source>
        <dbReference type="EMBL" id="SMG61184.1"/>
    </source>
</evidence>
<sequence length="147" mass="15852">MATIANGFSMRAAFGSPTSGNGVGTTTQMLASTCGSFSNPCSLPQVTGAKDGVNIGTRSDMVGSSLVHLIGLNNGPQSWGDYDWKGKIGSIFKYPNHYLNQIEYFKLAALGADDRYCYFATMLTANRYWQYLGTNIGGGPAWRRTAR</sequence>
<dbReference type="EMBL" id="FXAT01000020">
    <property type="protein sequence ID" value="SMG61184.1"/>
    <property type="molecule type" value="Genomic_DNA"/>
</dbReference>
<accession>A0A1X7M5Z5</accession>
<gene>
    <name evidence="1" type="ORF">SAMN06265784_1205</name>
</gene>
<name>A0A1X7M5Z5_9BURK</name>
<keyword evidence="2" id="KW-1185">Reference proteome</keyword>
<organism evidence="1 2">
    <name type="scientific">Paraburkholderia susongensis</name>
    <dbReference type="NCBI Taxonomy" id="1515439"/>
    <lineage>
        <taxon>Bacteria</taxon>
        <taxon>Pseudomonadati</taxon>
        <taxon>Pseudomonadota</taxon>
        <taxon>Betaproteobacteria</taxon>
        <taxon>Burkholderiales</taxon>
        <taxon>Burkholderiaceae</taxon>
        <taxon>Paraburkholderia</taxon>
    </lineage>
</organism>
<dbReference type="Gene3D" id="3.30.160.280">
    <property type="match status" value="1"/>
</dbReference>
<proteinExistence type="predicted"/>
<evidence type="ECO:0000313" key="2">
    <source>
        <dbReference type="Proteomes" id="UP000193228"/>
    </source>
</evidence>
<dbReference type="AlphaFoldDB" id="A0A1X7M5Z5"/>
<dbReference type="Proteomes" id="UP000193228">
    <property type="component" value="Unassembled WGS sequence"/>
</dbReference>